<name>A0A1W1Y4S5_9MICO</name>
<dbReference type="Proteomes" id="UP000192634">
    <property type="component" value="Unassembled WGS sequence"/>
</dbReference>
<dbReference type="RefSeq" id="WP_084449302.1">
    <property type="nucleotide sequence ID" value="NZ_FWXN01000001.1"/>
</dbReference>
<organism evidence="1 2">
    <name type="scientific">Janibacter indicus</name>
    <dbReference type="NCBI Taxonomy" id="857417"/>
    <lineage>
        <taxon>Bacteria</taxon>
        <taxon>Bacillati</taxon>
        <taxon>Actinomycetota</taxon>
        <taxon>Actinomycetes</taxon>
        <taxon>Micrococcales</taxon>
        <taxon>Intrasporangiaceae</taxon>
        <taxon>Janibacter</taxon>
    </lineage>
</organism>
<dbReference type="EMBL" id="FWXN01000001">
    <property type="protein sequence ID" value="SMC31155.1"/>
    <property type="molecule type" value="Genomic_DNA"/>
</dbReference>
<sequence length="267" mass="29805">MIYTSRQIHDRVTAREIPRVLGRGELVRAGRYYVTPDTDEGVRAALALGLRPTCVTAAREHGLWVPPVPGLHVYTRRGSPRAGWVGHGWHPSWPESSPIASPRLLLEHAIRCLDPLEVGILADSALHNELVDQDTVAELAATAPRAVRRVLERASGKAQSGTESKVRLFLLLHNVRVTPQVKIPGVGFVDNLAGRRWIIECDSRQHHTGKDTYAKDRARDLRALELGYFTTRLTHEMTFAGWARTSATLLEVIRSGRHLDPPDRWAL</sequence>
<evidence type="ECO:0008006" key="3">
    <source>
        <dbReference type="Google" id="ProtNLM"/>
    </source>
</evidence>
<evidence type="ECO:0000313" key="1">
    <source>
        <dbReference type="EMBL" id="SMC31155.1"/>
    </source>
</evidence>
<reference evidence="1 2" key="1">
    <citation type="submission" date="2017-04" db="EMBL/GenBank/DDBJ databases">
        <authorList>
            <person name="Afonso C.L."/>
            <person name="Miller P.J."/>
            <person name="Scott M.A."/>
            <person name="Spackman E."/>
            <person name="Goraichik I."/>
            <person name="Dimitrov K.M."/>
            <person name="Suarez D.L."/>
            <person name="Swayne D.E."/>
        </authorList>
    </citation>
    <scope>NUCLEOTIDE SEQUENCE [LARGE SCALE GENOMIC DNA]</scope>
    <source>
        <strain evidence="1 2">CGMCC 1.12511</strain>
    </source>
</reference>
<proteinExistence type="predicted"/>
<gene>
    <name evidence="1" type="ORF">SAMN06296429_10110</name>
</gene>
<protein>
    <recommendedName>
        <fullName evidence="3">DUF559 domain-containing protein</fullName>
    </recommendedName>
</protein>
<accession>A0A1W1Y4S5</accession>
<evidence type="ECO:0000313" key="2">
    <source>
        <dbReference type="Proteomes" id="UP000192634"/>
    </source>
</evidence>
<dbReference type="AlphaFoldDB" id="A0A1W1Y4S5"/>
<dbReference type="OrthoDB" id="2594539at2"/>
<dbReference type="Gene3D" id="3.40.960.10">
    <property type="entry name" value="VSR Endonuclease"/>
    <property type="match status" value="1"/>
</dbReference>